<feature type="domain" description="HTH lysR-type" evidence="5">
    <location>
        <begin position="3"/>
        <end position="61"/>
    </location>
</feature>
<accession>A0A1I4FVY6</accession>
<comment type="similarity">
    <text evidence="1">Belongs to the LysR transcriptional regulatory family.</text>
</comment>
<evidence type="ECO:0000256" key="3">
    <source>
        <dbReference type="ARBA" id="ARBA00023125"/>
    </source>
</evidence>
<dbReference type="Gene3D" id="3.40.190.290">
    <property type="match status" value="1"/>
</dbReference>
<dbReference type="InterPro" id="IPR036388">
    <property type="entry name" value="WH-like_DNA-bd_sf"/>
</dbReference>
<dbReference type="InterPro" id="IPR036390">
    <property type="entry name" value="WH_DNA-bd_sf"/>
</dbReference>
<name>A0A1I4FVY6_9HYPH</name>
<dbReference type="InterPro" id="IPR050950">
    <property type="entry name" value="HTH-type_LysR_regulators"/>
</dbReference>
<dbReference type="Pfam" id="PF00126">
    <property type="entry name" value="HTH_1"/>
    <property type="match status" value="1"/>
</dbReference>
<evidence type="ECO:0000256" key="1">
    <source>
        <dbReference type="ARBA" id="ARBA00009437"/>
    </source>
</evidence>
<comment type="caution">
    <text evidence="6">The sequence shown here is derived from an EMBL/GenBank/DDBJ whole genome shotgun (WGS) entry which is preliminary data.</text>
</comment>
<evidence type="ECO:0000313" key="7">
    <source>
        <dbReference type="Proteomes" id="UP000199598"/>
    </source>
</evidence>
<keyword evidence="3 6" id="KW-0238">DNA-binding</keyword>
<evidence type="ECO:0000256" key="2">
    <source>
        <dbReference type="ARBA" id="ARBA00023015"/>
    </source>
</evidence>
<dbReference type="PROSITE" id="PS50931">
    <property type="entry name" value="HTH_LYSR"/>
    <property type="match status" value="1"/>
</dbReference>
<dbReference type="SUPFAM" id="SSF46785">
    <property type="entry name" value="Winged helix' DNA-binding domain"/>
    <property type="match status" value="1"/>
</dbReference>
<dbReference type="SUPFAM" id="SSF53850">
    <property type="entry name" value="Periplasmic binding protein-like II"/>
    <property type="match status" value="1"/>
</dbReference>
<keyword evidence="2" id="KW-0805">Transcription regulation</keyword>
<proteinExistence type="inferred from homology"/>
<protein>
    <submittedName>
        <fullName evidence="6">DNA-binding transcriptional regulator, LysR family</fullName>
    </submittedName>
</protein>
<keyword evidence="7" id="KW-1185">Reference proteome</keyword>
<evidence type="ECO:0000259" key="5">
    <source>
        <dbReference type="PROSITE" id="PS50931"/>
    </source>
</evidence>
<dbReference type="EMBL" id="FOSK01000022">
    <property type="protein sequence ID" value="SFL21350.1"/>
    <property type="molecule type" value="Genomic_DNA"/>
</dbReference>
<dbReference type="Gene3D" id="1.10.10.10">
    <property type="entry name" value="Winged helix-like DNA-binding domain superfamily/Winged helix DNA-binding domain"/>
    <property type="match status" value="1"/>
</dbReference>
<gene>
    <name evidence="6" type="ORF">SAMN04488518_12245</name>
</gene>
<dbReference type="Pfam" id="PF03466">
    <property type="entry name" value="LysR_substrate"/>
    <property type="match status" value="1"/>
</dbReference>
<dbReference type="InterPro" id="IPR005119">
    <property type="entry name" value="LysR_subst-bd"/>
</dbReference>
<evidence type="ECO:0000313" key="6">
    <source>
        <dbReference type="EMBL" id="SFL21350.1"/>
    </source>
</evidence>
<dbReference type="InterPro" id="IPR000847">
    <property type="entry name" value="LysR_HTH_N"/>
</dbReference>
<evidence type="ECO:0000256" key="4">
    <source>
        <dbReference type="ARBA" id="ARBA00023163"/>
    </source>
</evidence>
<reference evidence="6 7" key="1">
    <citation type="submission" date="2016-10" db="EMBL/GenBank/DDBJ databases">
        <authorList>
            <person name="Varghese N."/>
            <person name="Submissions S."/>
        </authorList>
    </citation>
    <scope>NUCLEOTIDE SEQUENCE [LARGE SCALE GENOMIC DNA]</scope>
    <source>
        <strain evidence="6 7">DSM 16392</strain>
    </source>
</reference>
<organism evidence="6 7">
    <name type="scientific">Pseudovibrio ascidiaceicola</name>
    <dbReference type="NCBI Taxonomy" id="285279"/>
    <lineage>
        <taxon>Bacteria</taxon>
        <taxon>Pseudomonadati</taxon>
        <taxon>Pseudomonadota</taxon>
        <taxon>Alphaproteobacteria</taxon>
        <taxon>Hyphomicrobiales</taxon>
        <taxon>Stappiaceae</taxon>
        <taxon>Pseudovibrio</taxon>
    </lineage>
</organism>
<dbReference type="PANTHER" id="PTHR30419">
    <property type="entry name" value="HTH-TYPE TRANSCRIPTIONAL REGULATOR YBHD"/>
    <property type="match status" value="1"/>
</dbReference>
<keyword evidence="4" id="KW-0804">Transcription</keyword>
<sequence>MQIKIEMLRCFVAVARTGNLSDAAEVLGRTPSALSMMLKQLEENLGQSLFETDRKNRLSALGSFVLEQAERELYQFDGMVQDIVNFAKAKSGKVRLAAVPSVANTIMPEVIARFLSMRPDVHIELRDMDSASILRELAKDRLDLGIASTQGHATSFHTQTLFSDRFGILCHKSSNLLLKDQDLSWEDLKGERLIANNLSQSIQVSACQRLHAESGLKVHNITSLIAMIRNKVGITILPETSAQILNTNEISFVPLPGAGFQREIELIRKSETPSSPAAEELERTILTFIQDRK</sequence>
<dbReference type="RefSeq" id="WP_093524184.1">
    <property type="nucleotide sequence ID" value="NZ_FOSK01000022.1"/>
</dbReference>
<dbReference type="GO" id="GO:0003677">
    <property type="term" value="F:DNA binding"/>
    <property type="evidence" value="ECO:0007669"/>
    <property type="project" value="UniProtKB-KW"/>
</dbReference>
<dbReference type="PANTHER" id="PTHR30419:SF8">
    <property type="entry name" value="NITROGEN ASSIMILATION TRANSCRIPTIONAL ACTIVATOR-RELATED"/>
    <property type="match status" value="1"/>
</dbReference>
<dbReference type="Proteomes" id="UP000199598">
    <property type="component" value="Unassembled WGS sequence"/>
</dbReference>